<comment type="caution">
    <text evidence="1">The sequence shown here is derived from an EMBL/GenBank/DDBJ whole genome shotgun (WGS) entry which is preliminary data.</text>
</comment>
<dbReference type="AlphaFoldDB" id="A0A5C6D782"/>
<reference evidence="1 2" key="1">
    <citation type="submission" date="2019-02" db="EMBL/GenBank/DDBJ databases">
        <title>Deep-cultivation of Planctomycetes and their phenomic and genomic characterization uncovers novel biology.</title>
        <authorList>
            <person name="Wiegand S."/>
            <person name="Jogler M."/>
            <person name="Boedeker C."/>
            <person name="Pinto D."/>
            <person name="Vollmers J."/>
            <person name="Rivas-Marin E."/>
            <person name="Kohn T."/>
            <person name="Peeters S.H."/>
            <person name="Heuer A."/>
            <person name="Rast P."/>
            <person name="Oberbeckmann S."/>
            <person name="Bunk B."/>
            <person name="Jeske O."/>
            <person name="Meyerdierks A."/>
            <person name="Storesund J.E."/>
            <person name="Kallscheuer N."/>
            <person name="Luecker S."/>
            <person name="Lage O.M."/>
            <person name="Pohl T."/>
            <person name="Merkel B.J."/>
            <person name="Hornburger P."/>
            <person name="Mueller R.-W."/>
            <person name="Bruemmer F."/>
            <person name="Labrenz M."/>
            <person name="Spormann A.M."/>
            <person name="Op Den Camp H."/>
            <person name="Overmann J."/>
            <person name="Amann R."/>
            <person name="Jetten M.S.M."/>
            <person name="Mascher T."/>
            <person name="Medema M.H."/>
            <person name="Devos D.P."/>
            <person name="Kaster A.-K."/>
            <person name="Ovreas L."/>
            <person name="Rohde M."/>
            <person name="Galperin M.Y."/>
            <person name="Jogler C."/>
        </authorList>
    </citation>
    <scope>NUCLEOTIDE SEQUENCE [LARGE SCALE GENOMIC DNA]</scope>
    <source>
        <strain evidence="1 2">Q31b</strain>
    </source>
</reference>
<keyword evidence="2" id="KW-1185">Reference proteome</keyword>
<evidence type="ECO:0000313" key="2">
    <source>
        <dbReference type="Proteomes" id="UP000315471"/>
    </source>
</evidence>
<dbReference type="EMBL" id="SJPY01000016">
    <property type="protein sequence ID" value="TWU32782.1"/>
    <property type="molecule type" value="Genomic_DNA"/>
</dbReference>
<proteinExistence type="predicted"/>
<protein>
    <submittedName>
        <fullName evidence="1">Uncharacterized protein</fullName>
    </submittedName>
</protein>
<accession>A0A5C6D782</accession>
<gene>
    <name evidence="1" type="ORF">Q31b_57920</name>
</gene>
<sequence length="188" mass="21849">MALIELKQAGLLKHARLQFPNRLRLDDRVTNETQTKSVFRFEPSQAHGGVEYGLQFFGTWEFTLFGRNRLSNLSQLLTRRQRMVDHDEQLFEFRRDLNDWRQYDENGSTPFSINNLSCECLNDLGGTEEPMKVRQNDDGRSVIRPQRLHRVNRGQRVRWPSVIGRRSSRHTQALVNVPGGESPLLCVA</sequence>
<dbReference type="Proteomes" id="UP000315471">
    <property type="component" value="Unassembled WGS sequence"/>
</dbReference>
<name>A0A5C6D782_9BACT</name>
<organism evidence="1 2">
    <name type="scientific">Novipirellula aureliae</name>
    <dbReference type="NCBI Taxonomy" id="2527966"/>
    <lineage>
        <taxon>Bacteria</taxon>
        <taxon>Pseudomonadati</taxon>
        <taxon>Planctomycetota</taxon>
        <taxon>Planctomycetia</taxon>
        <taxon>Pirellulales</taxon>
        <taxon>Pirellulaceae</taxon>
        <taxon>Novipirellula</taxon>
    </lineage>
</organism>
<evidence type="ECO:0000313" key="1">
    <source>
        <dbReference type="EMBL" id="TWU32782.1"/>
    </source>
</evidence>